<dbReference type="AlphaFoldDB" id="A0AAU7C5X3"/>
<feature type="domain" description="Sulfotransferase" evidence="2">
    <location>
        <begin position="28"/>
        <end position="191"/>
    </location>
</feature>
<proteinExistence type="predicted"/>
<dbReference type="Gene3D" id="3.40.50.300">
    <property type="entry name" value="P-loop containing nucleotide triphosphate hydrolases"/>
    <property type="match status" value="1"/>
</dbReference>
<dbReference type="RefSeq" id="WP_406693444.1">
    <property type="nucleotide sequence ID" value="NZ_CP155447.1"/>
</dbReference>
<accession>A0AAU7C5X3</accession>
<dbReference type="InterPro" id="IPR000863">
    <property type="entry name" value="Sulfotransferase_dom"/>
</dbReference>
<organism evidence="3">
    <name type="scientific">Singulisphaera sp. Ch08</name>
    <dbReference type="NCBI Taxonomy" id="3120278"/>
    <lineage>
        <taxon>Bacteria</taxon>
        <taxon>Pseudomonadati</taxon>
        <taxon>Planctomycetota</taxon>
        <taxon>Planctomycetia</taxon>
        <taxon>Isosphaerales</taxon>
        <taxon>Isosphaeraceae</taxon>
        <taxon>Singulisphaera</taxon>
    </lineage>
</organism>
<feature type="coiled-coil region" evidence="1">
    <location>
        <begin position="278"/>
        <end position="315"/>
    </location>
</feature>
<dbReference type="GO" id="GO:0008146">
    <property type="term" value="F:sulfotransferase activity"/>
    <property type="evidence" value="ECO:0007669"/>
    <property type="project" value="InterPro"/>
</dbReference>
<dbReference type="InterPro" id="IPR027417">
    <property type="entry name" value="P-loop_NTPase"/>
</dbReference>
<dbReference type="SUPFAM" id="SSF52540">
    <property type="entry name" value="P-loop containing nucleoside triphosphate hydrolases"/>
    <property type="match status" value="1"/>
</dbReference>
<protein>
    <submittedName>
        <fullName evidence="3">Sulfotransferase domain-containing protein</fullName>
    </submittedName>
</protein>
<sequence length="354" mass="40598">MSEDDKTCKHVANSAQQGDGQSMLRLALVSTPRSGNTWTRELLGSLYELEQIPVHTPEDVDWENLPRRCVIQIHWYPKEPFLNLLERHGVRVAVLARHPLDVLMSWLNYVYYIHQEGYCPGGGECLDCAIVGVLPRSEAFLEWTRSEYARCLLFHSPAWWNRSEILQVRYEDLVADTEAALVRLVDAIGESPRRAIAEVVEANAIGRKKPGHEVWHFHYWQGQPGLWRHLIPAAEARAIASSIPEPFETLGYACDPDERLESFEADRNWNRLQLDSTREHLRLERSKHRKTIKDLLEARHDLEKIQVELEAKSQAVVSVETVPLVLARRFKRAAQRVCGIAPKGAARYEQSSVF</sequence>
<reference evidence="3" key="1">
    <citation type="submission" date="2024-05" db="EMBL/GenBank/DDBJ databases">
        <title>Planctomycetes of the genus Singulisphaera possess chitinolytic capabilities.</title>
        <authorList>
            <person name="Ivanova A."/>
        </authorList>
    </citation>
    <scope>NUCLEOTIDE SEQUENCE</scope>
    <source>
        <strain evidence="3">Ch08T</strain>
    </source>
</reference>
<evidence type="ECO:0000256" key="1">
    <source>
        <dbReference type="SAM" id="Coils"/>
    </source>
</evidence>
<name>A0AAU7C5X3_9BACT</name>
<dbReference type="EMBL" id="CP155447">
    <property type="protein sequence ID" value="XBH00773.1"/>
    <property type="molecule type" value="Genomic_DNA"/>
</dbReference>
<keyword evidence="1" id="KW-0175">Coiled coil</keyword>
<evidence type="ECO:0000259" key="2">
    <source>
        <dbReference type="Pfam" id="PF00685"/>
    </source>
</evidence>
<evidence type="ECO:0000313" key="3">
    <source>
        <dbReference type="EMBL" id="XBH00773.1"/>
    </source>
</evidence>
<gene>
    <name evidence="3" type="ORF">V5E97_20680</name>
</gene>
<dbReference type="Pfam" id="PF00685">
    <property type="entry name" value="Sulfotransfer_1"/>
    <property type="match status" value="1"/>
</dbReference>